<dbReference type="Pfam" id="PF01261">
    <property type="entry name" value="AP_endonuc_2"/>
    <property type="match status" value="1"/>
</dbReference>
<keyword evidence="4 7" id="KW-0378">Hydrolase</keyword>
<evidence type="ECO:0000256" key="1">
    <source>
        <dbReference type="ARBA" id="ARBA00005340"/>
    </source>
</evidence>
<dbReference type="GO" id="GO:0008833">
    <property type="term" value="F:deoxyribonuclease IV (phage-T4-induced) activity"/>
    <property type="evidence" value="ECO:0007669"/>
    <property type="project" value="UniProtKB-UniRule"/>
</dbReference>
<dbReference type="NCBIfam" id="TIGR00587">
    <property type="entry name" value="nfo"/>
    <property type="match status" value="1"/>
</dbReference>
<evidence type="ECO:0000256" key="2">
    <source>
        <dbReference type="ARBA" id="ARBA00022723"/>
    </source>
</evidence>
<name>A0A2K8NR69_9MOLU</name>
<evidence type="ECO:0000256" key="4">
    <source>
        <dbReference type="ARBA" id="ARBA00022801"/>
    </source>
</evidence>
<feature type="binding site" evidence="7">
    <location>
        <position position="218"/>
    </location>
    <ligand>
        <name>Zn(2+)</name>
        <dbReference type="ChEBI" id="CHEBI:29105"/>
        <label>2</label>
    </ligand>
</feature>
<feature type="binding site" evidence="7">
    <location>
        <position position="184"/>
    </location>
    <ligand>
        <name>Zn(2+)</name>
        <dbReference type="ChEBI" id="CHEBI:29105"/>
        <label>2</label>
    </ligand>
</feature>
<dbReference type="InterPro" id="IPR036237">
    <property type="entry name" value="Xyl_isomerase-like_sf"/>
</dbReference>
<dbReference type="InterPro" id="IPR001719">
    <property type="entry name" value="AP_endonuc_2"/>
</dbReference>
<dbReference type="GO" id="GO:0006284">
    <property type="term" value="P:base-excision repair"/>
    <property type="evidence" value="ECO:0007669"/>
    <property type="project" value="TreeGrafter"/>
</dbReference>
<keyword evidence="7 9" id="KW-0255">Endonuclease</keyword>
<dbReference type="GO" id="GO:0003677">
    <property type="term" value="F:DNA binding"/>
    <property type="evidence" value="ECO:0007669"/>
    <property type="project" value="InterPro"/>
</dbReference>
<evidence type="ECO:0000256" key="6">
    <source>
        <dbReference type="ARBA" id="ARBA00023204"/>
    </source>
</evidence>
<evidence type="ECO:0000313" key="10">
    <source>
        <dbReference type="Proteomes" id="UP000232222"/>
    </source>
</evidence>
<comment type="function">
    <text evidence="7">Endonuclease IV plays a role in DNA repair. It cleaves phosphodiester bonds at apurinic or apyrimidinic (AP) sites, generating a 3'-hydroxyl group and a 5'-terminal sugar phosphate.</text>
</comment>
<sequence>MKYPLLGPFVPIIPHPGYLLKAAKTAVEDDGNTFMVYSDDPDYIEPDVNSPKDVENLDKFWADNGLSTKTLVAHAPFIMNIANPINEKTWHFSVNILEKELSFCERIGLPILVVHSGSYVQGTVQQGLDRIVRALNQVADKKYSVKIALETMSGKGTEVGITFEQFKYIFDHLDSKVNVGLCLDTCHLNDAGYDIGDWDSVKAEIAKNVGLDKVYCIHLNDSKNAKGSHKDRHANIGYGTIGFDNLVRVAWDETFKDVPKILETPWVDNHAYYKEEIADLRQKKFTNYLD</sequence>
<keyword evidence="10" id="KW-1185">Reference proteome</keyword>
<keyword evidence="7" id="KW-0540">Nuclease</keyword>
<dbReference type="SUPFAM" id="SSF51658">
    <property type="entry name" value="Xylose isomerase-like"/>
    <property type="match status" value="1"/>
</dbReference>
<feature type="binding site" evidence="7">
    <location>
        <position position="150"/>
    </location>
    <ligand>
        <name>Zn(2+)</name>
        <dbReference type="ChEBI" id="CHEBI:29105"/>
        <label>2</label>
    </ligand>
</feature>
<keyword evidence="2 7" id="KW-0479">Metal-binding</keyword>
<dbReference type="SMART" id="SM00518">
    <property type="entry name" value="AP2Ec"/>
    <property type="match status" value="1"/>
</dbReference>
<evidence type="ECO:0000256" key="5">
    <source>
        <dbReference type="ARBA" id="ARBA00022833"/>
    </source>
</evidence>
<dbReference type="EMBL" id="CP024962">
    <property type="protein sequence ID" value="ATZ16345.1"/>
    <property type="molecule type" value="Genomic_DNA"/>
</dbReference>
<feature type="binding site" evidence="7">
    <location>
        <position position="150"/>
    </location>
    <ligand>
        <name>Zn(2+)</name>
        <dbReference type="ChEBI" id="CHEBI:29105"/>
        <label>1</label>
    </ligand>
</feature>
<protein>
    <recommendedName>
        <fullName evidence="7">Probable endonuclease 4</fullName>
        <ecNumber evidence="7">3.1.21.2</ecNumber>
    </recommendedName>
    <alternativeName>
        <fullName evidence="7">Endodeoxyribonuclease IV</fullName>
    </alternativeName>
    <alternativeName>
        <fullName evidence="7">Endonuclease IV</fullName>
    </alternativeName>
</protein>
<dbReference type="KEGG" id="efr:EFREU_v1c03190"/>
<dbReference type="OrthoDB" id="9805666at2"/>
<dbReference type="Gene3D" id="3.20.20.150">
    <property type="entry name" value="Divalent-metal-dependent TIM barrel enzymes"/>
    <property type="match status" value="1"/>
</dbReference>
<dbReference type="PROSITE" id="PS00730">
    <property type="entry name" value="AP_NUCLEASE_F2_2"/>
    <property type="match status" value="1"/>
</dbReference>
<feature type="binding site" evidence="7">
    <location>
        <position position="263"/>
    </location>
    <ligand>
        <name>Zn(2+)</name>
        <dbReference type="ChEBI" id="CHEBI:29105"/>
        <label>2</label>
    </ligand>
</feature>
<feature type="domain" description="Xylose isomerase-like TIM barrel" evidence="8">
    <location>
        <begin position="35"/>
        <end position="281"/>
    </location>
</feature>
<dbReference type="RefSeq" id="WP_100609296.1">
    <property type="nucleotide sequence ID" value="NZ_CP024962.1"/>
</dbReference>
<comment type="catalytic activity">
    <reaction evidence="7">
        <text>Endonucleolytic cleavage to 5'-phosphooligonucleotide end-products.</text>
        <dbReference type="EC" id="3.1.21.2"/>
    </reaction>
</comment>
<comment type="cofactor">
    <cofactor evidence="7">
        <name>Zn(2+)</name>
        <dbReference type="ChEBI" id="CHEBI:29105"/>
    </cofactor>
    <text evidence="7">Binds 3 Zn(2+) ions.</text>
</comment>
<dbReference type="PROSITE" id="PS51432">
    <property type="entry name" value="AP_NUCLEASE_F2_4"/>
    <property type="match status" value="1"/>
</dbReference>
<dbReference type="GO" id="GO:0008081">
    <property type="term" value="F:phosphoric diester hydrolase activity"/>
    <property type="evidence" value="ECO:0007669"/>
    <property type="project" value="TreeGrafter"/>
</dbReference>
<feature type="binding site" evidence="7">
    <location>
        <position position="74"/>
    </location>
    <ligand>
        <name>Zn(2+)</name>
        <dbReference type="ChEBI" id="CHEBI:29105"/>
        <label>1</label>
    </ligand>
</feature>
<keyword evidence="5 7" id="KW-0862">Zinc</keyword>
<dbReference type="HAMAP" id="MF_00152">
    <property type="entry name" value="Nfo"/>
    <property type="match status" value="1"/>
</dbReference>
<keyword evidence="3 7" id="KW-0227">DNA damage</keyword>
<keyword evidence="6 7" id="KW-0234">DNA repair</keyword>
<dbReference type="AlphaFoldDB" id="A0A2K8NR69"/>
<dbReference type="PANTHER" id="PTHR21445">
    <property type="entry name" value="ENDONUCLEASE IV ENDODEOXYRIBONUCLEASE IV"/>
    <property type="match status" value="1"/>
</dbReference>
<dbReference type="PANTHER" id="PTHR21445:SF0">
    <property type="entry name" value="APURINIC-APYRIMIDINIC ENDONUCLEASE"/>
    <property type="match status" value="1"/>
</dbReference>
<accession>A0A2K8NR69</accession>
<dbReference type="GO" id="GO:0003906">
    <property type="term" value="F:DNA-(apurinic or apyrimidinic site) endonuclease activity"/>
    <property type="evidence" value="ECO:0007669"/>
    <property type="project" value="TreeGrafter"/>
</dbReference>
<evidence type="ECO:0000256" key="7">
    <source>
        <dbReference type="HAMAP-Rule" id="MF_00152"/>
    </source>
</evidence>
<dbReference type="PROSITE" id="PS00731">
    <property type="entry name" value="AP_NUCLEASE_F2_3"/>
    <property type="match status" value="1"/>
</dbReference>
<dbReference type="CDD" id="cd00019">
    <property type="entry name" value="AP2Ec"/>
    <property type="match status" value="1"/>
</dbReference>
<evidence type="ECO:0000259" key="8">
    <source>
        <dbReference type="Pfam" id="PF01261"/>
    </source>
</evidence>
<dbReference type="InterPro" id="IPR018246">
    <property type="entry name" value="AP_endonuc_F2_Zn_BS"/>
</dbReference>
<proteinExistence type="inferred from homology"/>
<comment type="similarity">
    <text evidence="1 7">Belongs to the AP endonuclease 2 family.</text>
</comment>
<dbReference type="InterPro" id="IPR013022">
    <property type="entry name" value="Xyl_isomerase-like_TIM-brl"/>
</dbReference>
<dbReference type="FunFam" id="3.20.20.150:FF:000001">
    <property type="entry name" value="Probable endonuclease 4"/>
    <property type="match status" value="1"/>
</dbReference>
<reference evidence="9 10" key="1">
    <citation type="submission" date="2017-11" db="EMBL/GenBank/DDBJ databases">
        <title>Genome sequence of Entomoplasma freundtii BARC 318 (ATCC 51999).</title>
        <authorList>
            <person name="Lo W.-S."/>
            <person name="Gasparich G.E."/>
            <person name="Kuo C.-H."/>
        </authorList>
    </citation>
    <scope>NUCLEOTIDE SEQUENCE [LARGE SCALE GENOMIC DNA]</scope>
    <source>
        <strain evidence="9 10">BARC 318</strain>
    </source>
</reference>
<dbReference type="GO" id="GO:0008270">
    <property type="term" value="F:zinc ion binding"/>
    <property type="evidence" value="ECO:0007669"/>
    <property type="project" value="UniProtKB-UniRule"/>
</dbReference>
<organism evidence="9 10">
    <name type="scientific">Entomoplasma freundtii</name>
    <dbReference type="NCBI Taxonomy" id="74700"/>
    <lineage>
        <taxon>Bacteria</taxon>
        <taxon>Bacillati</taxon>
        <taxon>Mycoplasmatota</taxon>
        <taxon>Mollicutes</taxon>
        <taxon>Entomoplasmatales</taxon>
        <taxon>Entomoplasmataceae</taxon>
        <taxon>Entomoplasma</taxon>
    </lineage>
</organism>
<feature type="binding site" evidence="7">
    <location>
        <position position="233"/>
    </location>
    <ligand>
        <name>Zn(2+)</name>
        <dbReference type="ChEBI" id="CHEBI:29105"/>
        <label>3</label>
    </ligand>
</feature>
<feature type="binding site" evidence="7">
    <location>
        <position position="187"/>
    </location>
    <ligand>
        <name>Zn(2+)</name>
        <dbReference type="ChEBI" id="CHEBI:29105"/>
        <label>3</label>
    </ligand>
</feature>
<gene>
    <name evidence="7 9" type="primary">nfo</name>
    <name evidence="9" type="ORF">EFREU_v1c03190</name>
</gene>
<evidence type="ECO:0000256" key="3">
    <source>
        <dbReference type="ARBA" id="ARBA00022763"/>
    </source>
</evidence>
<dbReference type="EC" id="3.1.21.2" evidence="7"/>
<dbReference type="Proteomes" id="UP000232222">
    <property type="component" value="Chromosome"/>
</dbReference>
<evidence type="ECO:0000313" key="9">
    <source>
        <dbReference type="EMBL" id="ATZ16345.1"/>
    </source>
</evidence>
<feature type="binding site" evidence="7">
    <location>
        <position position="231"/>
    </location>
    <ligand>
        <name>Zn(2+)</name>
        <dbReference type="ChEBI" id="CHEBI:29105"/>
        <label>3</label>
    </ligand>
</feature>
<feature type="binding site" evidence="7">
    <location>
        <position position="115"/>
    </location>
    <ligand>
        <name>Zn(2+)</name>
        <dbReference type="ChEBI" id="CHEBI:29105"/>
        <label>1</label>
    </ligand>
</feature>